<protein>
    <recommendedName>
        <fullName evidence="3">CCHC-type domain-containing protein</fullName>
    </recommendedName>
</protein>
<dbReference type="SMART" id="SM00343">
    <property type="entry name" value="ZnF_C2HC"/>
    <property type="match status" value="1"/>
</dbReference>
<keyword evidence="2" id="KW-0479">Metal-binding</keyword>
<dbReference type="GO" id="GO:0008270">
    <property type="term" value="F:zinc ion binding"/>
    <property type="evidence" value="ECO:0007669"/>
    <property type="project" value="UniProtKB-KW"/>
</dbReference>
<dbReference type="SUPFAM" id="SSF57756">
    <property type="entry name" value="Retrovirus zinc finger-like domains"/>
    <property type="match status" value="1"/>
</dbReference>
<evidence type="ECO:0000313" key="5">
    <source>
        <dbReference type="Proteomes" id="UP001221757"/>
    </source>
</evidence>
<dbReference type="PROSITE" id="PS50158">
    <property type="entry name" value="ZF_CCHC"/>
    <property type="match status" value="1"/>
</dbReference>
<feature type="domain" description="CCHC-type" evidence="3">
    <location>
        <begin position="6"/>
        <end position="21"/>
    </location>
</feature>
<keyword evidence="2" id="KW-0862">Zinc</keyword>
<dbReference type="GO" id="GO:0003676">
    <property type="term" value="F:nucleic acid binding"/>
    <property type="evidence" value="ECO:0007669"/>
    <property type="project" value="InterPro"/>
</dbReference>
<evidence type="ECO:0000256" key="2">
    <source>
        <dbReference type="PROSITE-ProRule" id="PRU00047"/>
    </source>
</evidence>
<evidence type="ECO:0000256" key="1">
    <source>
        <dbReference type="ARBA" id="ARBA00022664"/>
    </source>
</evidence>
<keyword evidence="5" id="KW-1185">Reference proteome</keyword>
<dbReference type="Proteomes" id="UP001221757">
    <property type="component" value="Unassembled WGS sequence"/>
</dbReference>
<reference evidence="4" key="1">
    <citation type="submission" date="2023-03" db="EMBL/GenBank/DDBJ databases">
        <title>Massive genome expansion in bonnet fungi (Mycena s.s.) driven by repeated elements and novel gene families across ecological guilds.</title>
        <authorList>
            <consortium name="Lawrence Berkeley National Laboratory"/>
            <person name="Harder C.B."/>
            <person name="Miyauchi S."/>
            <person name="Viragh M."/>
            <person name="Kuo A."/>
            <person name="Thoen E."/>
            <person name="Andreopoulos B."/>
            <person name="Lu D."/>
            <person name="Skrede I."/>
            <person name="Drula E."/>
            <person name="Henrissat B."/>
            <person name="Morin E."/>
            <person name="Kohler A."/>
            <person name="Barry K."/>
            <person name="LaButti K."/>
            <person name="Morin E."/>
            <person name="Salamov A."/>
            <person name="Lipzen A."/>
            <person name="Mereny Z."/>
            <person name="Hegedus B."/>
            <person name="Baldrian P."/>
            <person name="Stursova M."/>
            <person name="Weitz H."/>
            <person name="Taylor A."/>
            <person name="Grigoriev I.V."/>
            <person name="Nagy L.G."/>
            <person name="Martin F."/>
            <person name="Kauserud H."/>
        </authorList>
    </citation>
    <scope>NUCLEOTIDE SEQUENCE</scope>
    <source>
        <strain evidence="4">CBHHK067</strain>
    </source>
</reference>
<evidence type="ECO:0000313" key="4">
    <source>
        <dbReference type="EMBL" id="KAJ7690538.1"/>
    </source>
</evidence>
<dbReference type="InterPro" id="IPR001878">
    <property type="entry name" value="Znf_CCHC"/>
</dbReference>
<comment type="caution">
    <text evidence="4">The sequence shown here is derived from an EMBL/GenBank/DDBJ whole genome shotgun (WGS) entry which is preliminary data.</text>
</comment>
<accession>A0AAD7DIR3</accession>
<evidence type="ECO:0000259" key="3">
    <source>
        <dbReference type="PROSITE" id="PS50158"/>
    </source>
</evidence>
<keyword evidence="2" id="KW-0863">Zinc-finger</keyword>
<name>A0AAD7DIR3_MYCRO</name>
<dbReference type="InterPro" id="IPR036875">
    <property type="entry name" value="Znf_CCHC_sf"/>
</dbReference>
<feature type="non-terminal residue" evidence="4">
    <location>
        <position position="1"/>
    </location>
</feature>
<proteinExistence type="predicted"/>
<dbReference type="Gene3D" id="4.10.60.10">
    <property type="entry name" value="Zinc finger, CCHC-type"/>
    <property type="match status" value="1"/>
</dbReference>
<feature type="non-terminal residue" evidence="4">
    <location>
        <position position="215"/>
    </location>
</feature>
<dbReference type="AlphaFoldDB" id="A0AAD7DIR3"/>
<dbReference type="EMBL" id="JARKIE010000064">
    <property type="protein sequence ID" value="KAJ7690538.1"/>
    <property type="molecule type" value="Genomic_DNA"/>
</dbReference>
<dbReference type="GO" id="GO:0006397">
    <property type="term" value="P:mRNA processing"/>
    <property type="evidence" value="ECO:0007669"/>
    <property type="project" value="UniProtKB-KW"/>
</dbReference>
<sequence length="215" mass="23859">LAKGLCFNCGEGGHLARNCPKNHNVPSKKKGKPPGFATHSVRFESPAASRDALYESTEVLETMHVGGISFALDGVVEGGVPFTKSLDDSEESYELIAESSSPWPGEPEAPARLPGIPPRAHRLGDVLGNTIAALLNFFQPFPGDEQVPWSDDRRDAVRFRVLRYGDENLVIEDNYFDSATVLEMENIRCPAFHMLDWYARRQAQRLGLEYNETLP</sequence>
<dbReference type="Pfam" id="PF00098">
    <property type="entry name" value="zf-CCHC"/>
    <property type="match status" value="1"/>
</dbReference>
<keyword evidence="1" id="KW-0507">mRNA processing</keyword>
<gene>
    <name evidence="4" type="ORF">B0H17DRAFT_904559</name>
</gene>
<organism evidence="4 5">
    <name type="scientific">Mycena rosella</name>
    <name type="common">Pink bonnet</name>
    <name type="synonym">Agaricus rosellus</name>
    <dbReference type="NCBI Taxonomy" id="1033263"/>
    <lineage>
        <taxon>Eukaryota</taxon>
        <taxon>Fungi</taxon>
        <taxon>Dikarya</taxon>
        <taxon>Basidiomycota</taxon>
        <taxon>Agaricomycotina</taxon>
        <taxon>Agaricomycetes</taxon>
        <taxon>Agaricomycetidae</taxon>
        <taxon>Agaricales</taxon>
        <taxon>Marasmiineae</taxon>
        <taxon>Mycenaceae</taxon>
        <taxon>Mycena</taxon>
    </lineage>
</organism>